<proteinExistence type="predicted"/>
<gene>
    <name evidence="1" type="ORF">Tco_0726866</name>
</gene>
<accession>A0ABQ4YHR6</accession>
<dbReference type="EMBL" id="BQNB010010415">
    <property type="protein sequence ID" value="GJS76985.1"/>
    <property type="molecule type" value="Genomic_DNA"/>
</dbReference>
<reference evidence="1" key="2">
    <citation type="submission" date="2022-01" db="EMBL/GenBank/DDBJ databases">
        <authorList>
            <person name="Yamashiro T."/>
            <person name="Shiraishi A."/>
            <person name="Satake H."/>
            <person name="Nakayama K."/>
        </authorList>
    </citation>
    <scope>NUCLEOTIDE SEQUENCE</scope>
</reference>
<keyword evidence="2" id="KW-1185">Reference proteome</keyword>
<sequence>MTKQEQESMLYNEFDKFASEPGESIHSYYLRYVKLINDIKMIPMSMSNMQINMKFVNHLQVEWSRFVTAAKQVRDLHSVNFDQLTQATIQNGQVTVQNVQGRQSQGYAGNSGKNQASRARVVNPVGNAGANQPRVIRCYNCNGEAQEAGVVLNDEQQDFLADTLEETDDCEDLQLQATSNFKEDRVDAYDSDCDDEATTNAIFMVNLSPVGSINDDTVEPRYDFDILSKVPHYDTYDNYNMLNSNIQELGYIEC</sequence>
<evidence type="ECO:0008006" key="3">
    <source>
        <dbReference type="Google" id="ProtNLM"/>
    </source>
</evidence>
<reference evidence="1" key="1">
    <citation type="journal article" date="2022" name="Int. J. Mol. Sci.">
        <title>Draft Genome of Tanacetum Coccineum: Genomic Comparison of Closely Related Tanacetum-Family Plants.</title>
        <authorList>
            <person name="Yamashiro T."/>
            <person name="Shiraishi A."/>
            <person name="Nakayama K."/>
            <person name="Satake H."/>
        </authorList>
    </citation>
    <scope>NUCLEOTIDE SEQUENCE</scope>
</reference>
<comment type="caution">
    <text evidence="1">The sequence shown here is derived from an EMBL/GenBank/DDBJ whole genome shotgun (WGS) entry which is preliminary data.</text>
</comment>
<evidence type="ECO:0000313" key="1">
    <source>
        <dbReference type="EMBL" id="GJS76985.1"/>
    </source>
</evidence>
<organism evidence="1 2">
    <name type="scientific">Tanacetum coccineum</name>
    <dbReference type="NCBI Taxonomy" id="301880"/>
    <lineage>
        <taxon>Eukaryota</taxon>
        <taxon>Viridiplantae</taxon>
        <taxon>Streptophyta</taxon>
        <taxon>Embryophyta</taxon>
        <taxon>Tracheophyta</taxon>
        <taxon>Spermatophyta</taxon>
        <taxon>Magnoliopsida</taxon>
        <taxon>eudicotyledons</taxon>
        <taxon>Gunneridae</taxon>
        <taxon>Pentapetalae</taxon>
        <taxon>asterids</taxon>
        <taxon>campanulids</taxon>
        <taxon>Asterales</taxon>
        <taxon>Asteraceae</taxon>
        <taxon>Asteroideae</taxon>
        <taxon>Anthemideae</taxon>
        <taxon>Anthemidinae</taxon>
        <taxon>Tanacetum</taxon>
    </lineage>
</organism>
<name>A0ABQ4YHR6_9ASTR</name>
<dbReference type="Proteomes" id="UP001151760">
    <property type="component" value="Unassembled WGS sequence"/>
</dbReference>
<protein>
    <recommendedName>
        <fullName evidence="3">Integrase, catalytic region, zinc finger, CCHC-type, peptidase aspartic, catalytic</fullName>
    </recommendedName>
</protein>
<evidence type="ECO:0000313" key="2">
    <source>
        <dbReference type="Proteomes" id="UP001151760"/>
    </source>
</evidence>